<dbReference type="HOGENOM" id="CLU_024251_2_3_6"/>
<dbReference type="InterPro" id="IPR000652">
    <property type="entry name" value="Triosephosphate_isomerase"/>
</dbReference>
<dbReference type="PROSITE" id="PS51440">
    <property type="entry name" value="TIM_2"/>
    <property type="match status" value="1"/>
</dbReference>
<feature type="binding site" evidence="8">
    <location>
        <begin position="9"/>
        <end position="11"/>
    </location>
    <ligand>
        <name>substrate</name>
    </ligand>
</feature>
<feature type="active site" description="Electrophile" evidence="8">
    <location>
        <position position="94"/>
    </location>
</feature>
<organism evidence="10 11">
    <name type="scientific">Luminiphilus syltensis NOR5-1B</name>
    <dbReference type="NCBI Taxonomy" id="565045"/>
    <lineage>
        <taxon>Bacteria</taxon>
        <taxon>Pseudomonadati</taxon>
        <taxon>Pseudomonadota</taxon>
        <taxon>Gammaproteobacteria</taxon>
        <taxon>Cellvibrionales</taxon>
        <taxon>Halieaceae</taxon>
        <taxon>Luminiphilus</taxon>
    </lineage>
</organism>
<dbReference type="OrthoDB" id="9809429at2"/>
<dbReference type="GO" id="GO:0019563">
    <property type="term" value="P:glycerol catabolic process"/>
    <property type="evidence" value="ECO:0007669"/>
    <property type="project" value="TreeGrafter"/>
</dbReference>
<dbReference type="EMBL" id="DS999411">
    <property type="protein sequence ID" value="EED34566.1"/>
    <property type="molecule type" value="Genomic_DNA"/>
</dbReference>
<comment type="subunit">
    <text evidence="8 9">Homodimer.</text>
</comment>
<gene>
    <name evidence="8 10" type="primary">tpiA</name>
    <name evidence="10" type="ORF">NOR51B_503</name>
</gene>
<dbReference type="GO" id="GO:0046166">
    <property type="term" value="P:glyceraldehyde-3-phosphate biosynthetic process"/>
    <property type="evidence" value="ECO:0007669"/>
    <property type="project" value="TreeGrafter"/>
</dbReference>
<comment type="pathway">
    <text evidence="1 8 9">Carbohydrate degradation; glycolysis; D-glyceraldehyde 3-phosphate from glycerone phosphate: step 1/1.</text>
</comment>
<feature type="binding site" evidence="8">
    <location>
        <position position="169"/>
    </location>
    <ligand>
        <name>substrate</name>
    </ligand>
</feature>
<dbReference type="NCBIfam" id="TIGR00419">
    <property type="entry name" value="tim"/>
    <property type="match status" value="1"/>
</dbReference>
<dbReference type="GO" id="GO:0005829">
    <property type="term" value="C:cytosol"/>
    <property type="evidence" value="ECO:0007669"/>
    <property type="project" value="TreeGrafter"/>
</dbReference>
<dbReference type="Pfam" id="PF00121">
    <property type="entry name" value="TIM"/>
    <property type="match status" value="1"/>
</dbReference>
<dbReference type="HAMAP" id="MF_00147_B">
    <property type="entry name" value="TIM_B"/>
    <property type="match status" value="1"/>
</dbReference>
<dbReference type="AlphaFoldDB" id="B8KS04"/>
<keyword evidence="4 8" id="KW-0312">Gluconeogenesis</keyword>
<dbReference type="eggNOG" id="COG0149">
    <property type="taxonomic scope" value="Bacteria"/>
</dbReference>
<dbReference type="InterPro" id="IPR020861">
    <property type="entry name" value="Triosephosphate_isomerase_AS"/>
</dbReference>
<feature type="active site" description="Proton acceptor" evidence="8">
    <location>
        <position position="163"/>
    </location>
</feature>
<dbReference type="GO" id="GO:0006094">
    <property type="term" value="P:gluconeogenesis"/>
    <property type="evidence" value="ECO:0007669"/>
    <property type="project" value="UniProtKB-UniRule"/>
</dbReference>
<proteinExistence type="inferred from homology"/>
<evidence type="ECO:0000256" key="1">
    <source>
        <dbReference type="ARBA" id="ARBA00004680"/>
    </source>
</evidence>
<comment type="function">
    <text evidence="8">Involved in the gluconeogenesis. Catalyzes stereospecifically the conversion of dihydroxyacetone phosphate (DHAP) to D-glyceraldehyde-3-phosphate (G3P).</text>
</comment>
<dbReference type="InterPro" id="IPR035990">
    <property type="entry name" value="TIM_sf"/>
</dbReference>
<dbReference type="InterPro" id="IPR022896">
    <property type="entry name" value="TrioseP_Isoase_bac/euk"/>
</dbReference>
<keyword evidence="11" id="KW-1185">Reference proteome</keyword>
<comment type="similarity">
    <text evidence="3 8 9">Belongs to the triosephosphate isomerase family.</text>
</comment>
<dbReference type="SUPFAM" id="SSF51351">
    <property type="entry name" value="Triosephosphate isomerase (TIM)"/>
    <property type="match status" value="1"/>
</dbReference>
<dbReference type="GO" id="GO:0004807">
    <property type="term" value="F:triose-phosphate isomerase activity"/>
    <property type="evidence" value="ECO:0007669"/>
    <property type="project" value="UniProtKB-UniRule"/>
</dbReference>
<sequence length="245" mass="25860">MADKLVIGNWKLFGSNERIREFAIELKALSAGRLDAQQVVICTPYPYLATLAAVLPEVGVGAQDCSVNTEGAFTGEVSAAMLADVGCRWSIVGHSERRQYHAESDAGVALKAVAVQQQGLCAVVCVGESLEERKRGDHIQRVASQVRASLEGVAAENLVVAYEPIWAIGTGETATPEQADEMHGVIRQVLVELYGESGRALRVLYGGSVKPSTAGGLFACDNIDGALVGGASLEAESFWQIVTAA</sequence>
<feature type="binding site" evidence="8">
    <location>
        <begin position="229"/>
        <end position="230"/>
    </location>
    <ligand>
        <name>substrate</name>
    </ligand>
</feature>
<dbReference type="UniPathway" id="UPA00138"/>
<comment type="catalytic activity">
    <reaction evidence="8 9">
        <text>D-glyceraldehyde 3-phosphate = dihydroxyacetone phosphate</text>
        <dbReference type="Rhea" id="RHEA:18585"/>
        <dbReference type="ChEBI" id="CHEBI:57642"/>
        <dbReference type="ChEBI" id="CHEBI:59776"/>
        <dbReference type="EC" id="5.3.1.1"/>
    </reaction>
</comment>
<evidence type="ECO:0000256" key="5">
    <source>
        <dbReference type="ARBA" id="ARBA00022490"/>
    </source>
</evidence>
<dbReference type="GO" id="GO:0006096">
    <property type="term" value="P:glycolytic process"/>
    <property type="evidence" value="ECO:0007669"/>
    <property type="project" value="UniProtKB-UniRule"/>
</dbReference>
<evidence type="ECO:0000256" key="3">
    <source>
        <dbReference type="ARBA" id="ARBA00007422"/>
    </source>
</evidence>
<comment type="pathway">
    <text evidence="2">Carbohydrate metabolism; erythritol degradation.</text>
</comment>
<dbReference type="CDD" id="cd00311">
    <property type="entry name" value="TIM"/>
    <property type="match status" value="1"/>
</dbReference>
<keyword evidence="5 8" id="KW-0963">Cytoplasm</keyword>
<dbReference type="EC" id="5.3.1.1" evidence="8 9"/>
<evidence type="ECO:0000256" key="9">
    <source>
        <dbReference type="RuleBase" id="RU363013"/>
    </source>
</evidence>
<keyword evidence="6 8" id="KW-0324">Glycolysis</keyword>
<evidence type="ECO:0000256" key="6">
    <source>
        <dbReference type="ARBA" id="ARBA00023152"/>
    </source>
</evidence>
<feature type="binding site" evidence="8">
    <location>
        <position position="208"/>
    </location>
    <ligand>
        <name>substrate</name>
    </ligand>
</feature>
<evidence type="ECO:0000256" key="4">
    <source>
        <dbReference type="ARBA" id="ARBA00022432"/>
    </source>
</evidence>
<dbReference type="STRING" id="565045.NOR51B_503"/>
<reference evidence="11" key="1">
    <citation type="journal article" date="2013" name="BMC Microbiol.">
        <title>Taxonomy and evolution of bacteriochlorophyll a-containing members of the OM60/NOR5 clade of marine gammaproteobacteria: description of Luminiphilus syltensis gen. nov., sp. nov., reclassification of Haliea rubra as Pseudohaliea rubra gen. nov., comb. nov., and emendation of Chromatocurvus halotolerans.</title>
        <authorList>
            <person name="Spring S."/>
            <person name="Riedel T."/>
            <person name="Sproer C."/>
            <person name="Yan S."/>
            <person name="Harder J."/>
            <person name="Fuchs B.M."/>
        </authorList>
    </citation>
    <scope>NUCLEOTIDE SEQUENCE [LARGE SCALE GENOMIC DNA]</scope>
    <source>
        <strain evidence="11">NOR51-B</strain>
    </source>
</reference>
<comment type="pathway">
    <text evidence="8 9">Carbohydrate biosynthesis; gluconeogenesis.</text>
</comment>
<dbReference type="FunFam" id="3.20.20.70:FF:000016">
    <property type="entry name" value="Triosephosphate isomerase"/>
    <property type="match status" value="1"/>
</dbReference>
<dbReference type="PROSITE" id="PS00171">
    <property type="entry name" value="TIM_1"/>
    <property type="match status" value="1"/>
</dbReference>
<evidence type="ECO:0000313" key="10">
    <source>
        <dbReference type="EMBL" id="EED34566.1"/>
    </source>
</evidence>
<dbReference type="InterPro" id="IPR013785">
    <property type="entry name" value="Aldolase_TIM"/>
</dbReference>
<dbReference type="Proteomes" id="UP000004699">
    <property type="component" value="Unassembled WGS sequence"/>
</dbReference>
<evidence type="ECO:0000256" key="2">
    <source>
        <dbReference type="ARBA" id="ARBA00004939"/>
    </source>
</evidence>
<evidence type="ECO:0000313" key="11">
    <source>
        <dbReference type="Proteomes" id="UP000004699"/>
    </source>
</evidence>
<evidence type="ECO:0000256" key="7">
    <source>
        <dbReference type="ARBA" id="ARBA00023235"/>
    </source>
</evidence>
<dbReference type="UniPathway" id="UPA00109">
    <property type="reaction ID" value="UER00189"/>
</dbReference>
<accession>B8KS04</accession>
<dbReference type="PANTHER" id="PTHR21139:SF42">
    <property type="entry name" value="TRIOSEPHOSPHATE ISOMERASE"/>
    <property type="match status" value="1"/>
</dbReference>
<dbReference type="Gene3D" id="3.20.20.70">
    <property type="entry name" value="Aldolase class I"/>
    <property type="match status" value="1"/>
</dbReference>
<comment type="subcellular location">
    <subcellularLocation>
        <location evidence="8 9">Cytoplasm</location>
    </subcellularLocation>
</comment>
<dbReference type="RefSeq" id="WP_009019314.1">
    <property type="nucleotide sequence ID" value="NZ_DS999411.1"/>
</dbReference>
<protein>
    <recommendedName>
        <fullName evidence="8 9">Triosephosphate isomerase</fullName>
        <shortName evidence="8">TIM</shortName>
        <shortName evidence="8">TPI</shortName>
        <ecNumber evidence="8 9">5.3.1.1</ecNumber>
    </recommendedName>
    <alternativeName>
        <fullName evidence="8">Triose-phosphate isomerase</fullName>
    </alternativeName>
</protein>
<name>B8KS04_9GAMM</name>
<dbReference type="PANTHER" id="PTHR21139">
    <property type="entry name" value="TRIOSEPHOSPHATE ISOMERASE"/>
    <property type="match status" value="1"/>
</dbReference>
<keyword evidence="7 8" id="KW-0413">Isomerase</keyword>
<evidence type="ECO:0000256" key="8">
    <source>
        <dbReference type="HAMAP-Rule" id="MF_00147"/>
    </source>
</evidence>